<proteinExistence type="predicted"/>
<sequence>MVTHLTDVPIFNCSVFFVGDCDHIEAMDAIYKLRGKRTRCELSAGYDGLVRIINGDVYCWVKDAGRESIMMHEFMHVACSIMEIDGIPQCRETEEVMCYLGGWLKWAMIDKIYKKREKALQRP</sequence>
<evidence type="ECO:0000313" key="1">
    <source>
        <dbReference type="EMBL" id="SPF55443.1"/>
    </source>
</evidence>
<evidence type="ECO:0000313" key="2">
    <source>
        <dbReference type="Proteomes" id="UP000238916"/>
    </source>
</evidence>
<name>A0A2U3LU36_9FIRM</name>
<evidence type="ECO:0008006" key="3">
    <source>
        <dbReference type="Google" id="ProtNLM"/>
    </source>
</evidence>
<gene>
    <name evidence="1" type="ORF">SBF1_830004</name>
</gene>
<accession>A0A2U3LU36</accession>
<protein>
    <recommendedName>
        <fullName evidence="3">Phage metallopeptidase domain-containing protein</fullName>
    </recommendedName>
</protein>
<dbReference type="AlphaFoldDB" id="A0A2U3LU36"/>
<dbReference type="Proteomes" id="UP000238916">
    <property type="component" value="Unassembled WGS sequence"/>
</dbReference>
<organism evidence="1 2">
    <name type="scientific">Candidatus Desulfosporosinus infrequens</name>
    <dbReference type="NCBI Taxonomy" id="2043169"/>
    <lineage>
        <taxon>Bacteria</taxon>
        <taxon>Bacillati</taxon>
        <taxon>Bacillota</taxon>
        <taxon>Clostridia</taxon>
        <taxon>Eubacteriales</taxon>
        <taxon>Desulfitobacteriaceae</taxon>
        <taxon>Desulfosporosinus</taxon>
    </lineage>
</organism>
<reference evidence="2" key="1">
    <citation type="submission" date="2018-02" db="EMBL/GenBank/DDBJ databases">
        <authorList>
            <person name="Hausmann B."/>
        </authorList>
    </citation>
    <scope>NUCLEOTIDE SEQUENCE [LARGE SCALE GENOMIC DNA]</scope>
    <source>
        <strain evidence="2">Peat soil MAG SbF1</strain>
    </source>
</reference>
<dbReference type="EMBL" id="OMOF01000812">
    <property type="protein sequence ID" value="SPF55443.1"/>
    <property type="molecule type" value="Genomic_DNA"/>
</dbReference>